<protein>
    <submittedName>
        <fullName evidence="1">Uncharacterized protein</fullName>
    </submittedName>
</protein>
<name>A0A0A8Y3G9_ARUDO</name>
<reference evidence="1" key="2">
    <citation type="journal article" date="2015" name="Data Brief">
        <title>Shoot transcriptome of the giant reed, Arundo donax.</title>
        <authorList>
            <person name="Barrero R.A."/>
            <person name="Guerrero F.D."/>
            <person name="Moolhuijzen P."/>
            <person name="Goolsby J.A."/>
            <person name="Tidwell J."/>
            <person name="Bellgard S.E."/>
            <person name="Bellgard M.I."/>
        </authorList>
    </citation>
    <scope>NUCLEOTIDE SEQUENCE</scope>
    <source>
        <tissue evidence="1">Shoot tissue taken approximately 20 cm above the soil surface</tissue>
    </source>
</reference>
<evidence type="ECO:0000313" key="1">
    <source>
        <dbReference type="EMBL" id="JAD19825.1"/>
    </source>
</evidence>
<accession>A0A0A8Y3G9</accession>
<dbReference type="EMBL" id="GBRH01278070">
    <property type="protein sequence ID" value="JAD19825.1"/>
    <property type="molecule type" value="Transcribed_RNA"/>
</dbReference>
<organism evidence="1">
    <name type="scientific">Arundo donax</name>
    <name type="common">Giant reed</name>
    <name type="synonym">Donax arundinaceus</name>
    <dbReference type="NCBI Taxonomy" id="35708"/>
    <lineage>
        <taxon>Eukaryota</taxon>
        <taxon>Viridiplantae</taxon>
        <taxon>Streptophyta</taxon>
        <taxon>Embryophyta</taxon>
        <taxon>Tracheophyta</taxon>
        <taxon>Spermatophyta</taxon>
        <taxon>Magnoliopsida</taxon>
        <taxon>Liliopsida</taxon>
        <taxon>Poales</taxon>
        <taxon>Poaceae</taxon>
        <taxon>PACMAD clade</taxon>
        <taxon>Arundinoideae</taxon>
        <taxon>Arundineae</taxon>
        <taxon>Arundo</taxon>
    </lineage>
</organism>
<sequence length="50" mass="5601">MVIFLHNIGKDSKAEHVTTTFYPSDYNPIPSPCNVPNEPGSNIISVKYKH</sequence>
<reference evidence="1" key="1">
    <citation type="submission" date="2014-09" db="EMBL/GenBank/DDBJ databases">
        <authorList>
            <person name="Magalhaes I.L.F."/>
            <person name="Oliveira U."/>
            <person name="Santos F.R."/>
            <person name="Vidigal T.H.D.A."/>
            <person name="Brescovit A.D."/>
            <person name="Santos A.J."/>
        </authorList>
    </citation>
    <scope>NUCLEOTIDE SEQUENCE</scope>
    <source>
        <tissue evidence="1">Shoot tissue taken approximately 20 cm above the soil surface</tissue>
    </source>
</reference>
<proteinExistence type="predicted"/>
<dbReference type="AlphaFoldDB" id="A0A0A8Y3G9"/>